<dbReference type="AlphaFoldDB" id="A0A2G8JVH6"/>
<dbReference type="Gene3D" id="3.20.20.70">
    <property type="entry name" value="Aldolase class I"/>
    <property type="match status" value="1"/>
</dbReference>
<dbReference type="InterPro" id="IPR000262">
    <property type="entry name" value="FMN-dep_DH"/>
</dbReference>
<feature type="binding site" evidence="8">
    <location>
        <position position="164"/>
    </location>
    <ligand>
        <name>FMN</name>
        <dbReference type="ChEBI" id="CHEBI:58210"/>
    </ligand>
</feature>
<protein>
    <recommendedName>
        <fullName evidence="2">(S)-2-hydroxy-acid oxidase</fullName>
        <ecNumber evidence="2">1.1.3.15</ecNumber>
    </recommendedName>
</protein>
<feature type="binding site" evidence="8">
    <location>
        <position position="136"/>
    </location>
    <ligand>
        <name>FMN</name>
        <dbReference type="ChEBI" id="CHEBI:58210"/>
    </ligand>
</feature>
<evidence type="ECO:0000259" key="9">
    <source>
        <dbReference type="PROSITE" id="PS51349"/>
    </source>
</evidence>
<organism evidence="10 11">
    <name type="scientific">Stichopus japonicus</name>
    <name type="common">Sea cucumber</name>
    <dbReference type="NCBI Taxonomy" id="307972"/>
    <lineage>
        <taxon>Eukaryota</taxon>
        <taxon>Metazoa</taxon>
        <taxon>Echinodermata</taxon>
        <taxon>Eleutherozoa</taxon>
        <taxon>Echinozoa</taxon>
        <taxon>Holothuroidea</taxon>
        <taxon>Aspidochirotacea</taxon>
        <taxon>Aspidochirotida</taxon>
        <taxon>Stichopodidae</taxon>
        <taxon>Apostichopus</taxon>
    </lineage>
</organism>
<feature type="binding site" evidence="8">
    <location>
        <position position="276"/>
    </location>
    <ligand>
        <name>glyoxylate</name>
        <dbReference type="ChEBI" id="CHEBI:36655"/>
    </ligand>
</feature>
<accession>A0A2G8JVH6</accession>
<dbReference type="Proteomes" id="UP000230750">
    <property type="component" value="Unassembled WGS sequence"/>
</dbReference>
<dbReference type="SUPFAM" id="SSF51395">
    <property type="entry name" value="FMN-linked oxidoreductases"/>
    <property type="match status" value="1"/>
</dbReference>
<dbReference type="GO" id="GO:0003973">
    <property type="term" value="F:(S)-2-hydroxy-acid oxidase activity"/>
    <property type="evidence" value="ECO:0007669"/>
    <property type="project" value="UniProtKB-EC"/>
</dbReference>
<dbReference type="InterPro" id="IPR037396">
    <property type="entry name" value="FMN_HAD"/>
</dbReference>
<feature type="binding site" evidence="8">
    <location>
        <begin position="328"/>
        <end position="329"/>
    </location>
    <ligand>
        <name>FMN</name>
        <dbReference type="ChEBI" id="CHEBI:58210"/>
    </ligand>
</feature>
<feature type="binding site" evidence="8">
    <location>
        <position position="249"/>
    </location>
    <ligand>
        <name>FMN</name>
        <dbReference type="ChEBI" id="CHEBI:58210"/>
    </ligand>
</feature>
<keyword evidence="11" id="KW-1185">Reference proteome</keyword>
<name>A0A2G8JVH6_STIJA</name>
<feature type="binding site" evidence="8">
    <location>
        <begin position="305"/>
        <end position="309"/>
    </location>
    <ligand>
        <name>FMN</name>
        <dbReference type="ChEBI" id="CHEBI:58210"/>
    </ligand>
</feature>
<evidence type="ECO:0000313" key="10">
    <source>
        <dbReference type="EMBL" id="PIK39766.1"/>
    </source>
</evidence>
<evidence type="ECO:0000313" key="11">
    <source>
        <dbReference type="Proteomes" id="UP000230750"/>
    </source>
</evidence>
<keyword evidence="8" id="KW-0285">Flavoprotein</keyword>
<dbReference type="PANTHER" id="PTHR10578">
    <property type="entry name" value="S -2-HYDROXY-ACID OXIDASE-RELATED"/>
    <property type="match status" value="1"/>
</dbReference>
<evidence type="ECO:0000256" key="6">
    <source>
        <dbReference type="ARBA" id="ARBA00029327"/>
    </source>
</evidence>
<dbReference type="Pfam" id="PF01070">
    <property type="entry name" value="FMN_dh"/>
    <property type="match status" value="1"/>
</dbReference>
<evidence type="ECO:0000256" key="3">
    <source>
        <dbReference type="ARBA" id="ARBA00023002"/>
    </source>
</evidence>
<feature type="active site" description="Proton acceptor" evidence="7">
    <location>
        <position position="273"/>
    </location>
</feature>
<dbReference type="CDD" id="cd02809">
    <property type="entry name" value="alpha_hydroxyacid_oxid_FMN"/>
    <property type="match status" value="1"/>
</dbReference>
<evidence type="ECO:0000256" key="4">
    <source>
        <dbReference type="ARBA" id="ARBA00024042"/>
    </source>
</evidence>
<dbReference type="GO" id="GO:0005782">
    <property type="term" value="C:peroxisomal matrix"/>
    <property type="evidence" value="ECO:0007669"/>
    <property type="project" value="TreeGrafter"/>
</dbReference>
<proteinExistence type="inferred from homology"/>
<dbReference type="STRING" id="307972.A0A2G8JVH6"/>
<feature type="domain" description="FMN hydroxy acid dehydrogenase" evidence="9">
    <location>
        <begin position="5"/>
        <end position="369"/>
    </location>
</feature>
<dbReference type="InterPro" id="IPR012133">
    <property type="entry name" value="Alpha-hydoxy_acid_DH_FMN"/>
</dbReference>
<dbReference type="FunFam" id="3.20.20.70:FF:000056">
    <property type="entry name" value="hydroxyacid oxidase 2"/>
    <property type="match status" value="1"/>
</dbReference>
<evidence type="ECO:0000256" key="5">
    <source>
        <dbReference type="ARBA" id="ARBA00029325"/>
    </source>
</evidence>
<comment type="cofactor">
    <cofactor evidence="1">
        <name>FMN</name>
        <dbReference type="ChEBI" id="CHEBI:58210"/>
    </cofactor>
</comment>
<dbReference type="PANTHER" id="PTHR10578:SF149">
    <property type="entry name" value="2-HYDROXYACID OXIDASE 2"/>
    <property type="match status" value="1"/>
</dbReference>
<feature type="binding site" evidence="8">
    <location>
        <position position="31"/>
    </location>
    <ligand>
        <name>glyoxylate</name>
        <dbReference type="ChEBI" id="CHEBI:36655"/>
    </ligand>
</feature>
<dbReference type="OrthoDB" id="6487294at2759"/>
<dbReference type="GO" id="GO:0010181">
    <property type="term" value="F:FMN binding"/>
    <property type="evidence" value="ECO:0007669"/>
    <property type="project" value="InterPro"/>
</dbReference>
<dbReference type="PIRSF" id="PIRSF000138">
    <property type="entry name" value="Al-hdrx_acd_dh"/>
    <property type="match status" value="1"/>
</dbReference>
<feature type="binding site" evidence="8">
    <location>
        <position position="273"/>
    </location>
    <ligand>
        <name>glyoxylate</name>
        <dbReference type="ChEBI" id="CHEBI:36655"/>
    </ligand>
</feature>
<sequence>MNTSSGAYSLAEMERLAKEKVEKKSPIFWSYINLGTGDRQTFEESLRAFKRYRFQPRILSAKRQRSTFTTVLGQPIAIPIGISPVAGYSYLHADGDANAGRAAARAGTVKILTSVGDLPIEDFAAMVPKDGHYWAQTYLFEDRRNTLHIVRNAERLGFKAIVVTVDSPVEHKASGSNRNVKDCFKDIHLKTPSANIRYIGGKKRDFAQQHSVAELWKPDQLAHKETFCFGDWDELAWLKSETKLPIVLKGVLTADSARKAAAFGVAAILVSAHGGRQLDGSPAPLEALPEIVDALKDTKLEVYMDGGIRTGNDVVKALALGARAVFIGRPALYGLAVNGEDGVYQVLKDLRERVDNLYVIYAVVHRCKN</sequence>
<feature type="binding site" evidence="8">
    <location>
        <position position="138"/>
    </location>
    <ligand>
        <name>glyoxylate</name>
        <dbReference type="ChEBI" id="CHEBI:36655"/>
    </ligand>
</feature>
<feature type="binding site" evidence="8">
    <location>
        <position position="271"/>
    </location>
    <ligand>
        <name>FMN</name>
        <dbReference type="ChEBI" id="CHEBI:58210"/>
    </ligand>
</feature>
<evidence type="ECO:0000256" key="8">
    <source>
        <dbReference type="PIRSR" id="PIRSR000138-2"/>
    </source>
</evidence>
<comment type="caution">
    <text evidence="10">The sequence shown here is derived from an EMBL/GenBank/DDBJ whole genome shotgun (WGS) entry which is preliminary data.</text>
</comment>
<comment type="catalytic activity">
    <reaction evidence="5">
        <text>a (2S)-2-hydroxycarboxylate + O2 = a 2-oxocarboxylate + H2O2</text>
        <dbReference type="Rhea" id="RHEA:16789"/>
        <dbReference type="ChEBI" id="CHEBI:15379"/>
        <dbReference type="ChEBI" id="CHEBI:16240"/>
        <dbReference type="ChEBI" id="CHEBI:35179"/>
        <dbReference type="ChEBI" id="CHEBI:58123"/>
        <dbReference type="EC" id="1.1.3.15"/>
    </reaction>
    <physiologicalReaction direction="left-to-right" evidence="5">
        <dbReference type="Rhea" id="RHEA:16790"/>
    </physiologicalReaction>
</comment>
<gene>
    <name evidence="10" type="ORF">BSL78_23387</name>
</gene>
<dbReference type="GO" id="GO:0001561">
    <property type="term" value="P:fatty acid alpha-oxidation"/>
    <property type="evidence" value="ECO:0007669"/>
    <property type="project" value="TreeGrafter"/>
</dbReference>
<dbReference type="EC" id="1.1.3.15" evidence="2"/>
<evidence type="ECO:0000256" key="2">
    <source>
        <dbReference type="ARBA" id="ARBA00013087"/>
    </source>
</evidence>
<keyword evidence="8" id="KW-0288">FMN</keyword>
<feature type="binding site" evidence="8">
    <location>
        <begin position="84"/>
        <end position="86"/>
    </location>
    <ligand>
        <name>FMN</name>
        <dbReference type="ChEBI" id="CHEBI:58210"/>
    </ligand>
</feature>
<comment type="catalytic activity">
    <reaction evidence="6">
        <text>2-hydroxyoctanoate + O2 = 2-oxooctanoate + H2O2</text>
        <dbReference type="Rhea" id="RHEA:67940"/>
        <dbReference type="ChEBI" id="CHEBI:15379"/>
        <dbReference type="ChEBI" id="CHEBI:16240"/>
        <dbReference type="ChEBI" id="CHEBI:133514"/>
        <dbReference type="ChEBI" id="CHEBI:176689"/>
    </reaction>
    <physiologicalReaction direction="left-to-right" evidence="6">
        <dbReference type="Rhea" id="RHEA:67941"/>
    </physiologicalReaction>
</comment>
<keyword evidence="3" id="KW-0560">Oxidoreductase</keyword>
<reference evidence="10 11" key="1">
    <citation type="journal article" date="2017" name="PLoS Biol.">
        <title>The sea cucumber genome provides insights into morphological evolution and visceral regeneration.</title>
        <authorList>
            <person name="Zhang X."/>
            <person name="Sun L."/>
            <person name="Yuan J."/>
            <person name="Sun Y."/>
            <person name="Gao Y."/>
            <person name="Zhang L."/>
            <person name="Li S."/>
            <person name="Dai H."/>
            <person name="Hamel J.F."/>
            <person name="Liu C."/>
            <person name="Yu Y."/>
            <person name="Liu S."/>
            <person name="Lin W."/>
            <person name="Guo K."/>
            <person name="Jin S."/>
            <person name="Xu P."/>
            <person name="Storey K.B."/>
            <person name="Huan P."/>
            <person name="Zhang T."/>
            <person name="Zhou Y."/>
            <person name="Zhang J."/>
            <person name="Lin C."/>
            <person name="Li X."/>
            <person name="Xing L."/>
            <person name="Huo D."/>
            <person name="Sun M."/>
            <person name="Wang L."/>
            <person name="Mercier A."/>
            <person name="Li F."/>
            <person name="Yang H."/>
            <person name="Xiang J."/>
        </authorList>
    </citation>
    <scope>NUCLEOTIDE SEQUENCE [LARGE SCALE GENOMIC DNA]</scope>
    <source>
        <strain evidence="10">Shaxun</strain>
        <tissue evidence="10">Muscle</tissue>
    </source>
</reference>
<evidence type="ECO:0000256" key="7">
    <source>
        <dbReference type="PIRSR" id="PIRSR000138-1"/>
    </source>
</evidence>
<dbReference type="EMBL" id="MRZV01001202">
    <property type="protein sequence ID" value="PIK39766.1"/>
    <property type="molecule type" value="Genomic_DNA"/>
</dbReference>
<dbReference type="InterPro" id="IPR013785">
    <property type="entry name" value="Aldolase_TIM"/>
</dbReference>
<evidence type="ECO:0000256" key="1">
    <source>
        <dbReference type="ARBA" id="ARBA00001917"/>
    </source>
</evidence>
<dbReference type="PROSITE" id="PS51349">
    <property type="entry name" value="FMN_HYDROXY_ACID_DH_2"/>
    <property type="match status" value="1"/>
</dbReference>
<comment type="similarity">
    <text evidence="4">Belongs to the FMN-dependent alpha-hydroxy acid dehydrogenase family.</text>
</comment>